<reference evidence="1 2" key="1">
    <citation type="submission" date="2021-05" db="EMBL/GenBank/DDBJ databases">
        <title>Novel species in genus Cellulomonas.</title>
        <authorList>
            <person name="Zhang G."/>
        </authorList>
    </citation>
    <scope>NUCLEOTIDE SEQUENCE [LARGE SCALE GENOMIC DNA]</scope>
    <source>
        <strain evidence="2">zg-ZUI157</strain>
    </source>
</reference>
<name>A0ABX8GI83_9CELL</name>
<dbReference type="SUPFAM" id="SSF48371">
    <property type="entry name" value="ARM repeat"/>
    <property type="match status" value="1"/>
</dbReference>
<dbReference type="Gene3D" id="1.25.10.10">
    <property type="entry name" value="Leucine-rich Repeat Variant"/>
    <property type="match status" value="1"/>
</dbReference>
<accession>A0ABX8GI83</accession>
<gene>
    <name evidence="1" type="ORF">KKR89_16925</name>
</gene>
<organism evidence="1 2">
    <name type="scientific">Cellulomonas dongxiuzhuiae</name>
    <dbReference type="NCBI Taxonomy" id="2819979"/>
    <lineage>
        <taxon>Bacteria</taxon>
        <taxon>Bacillati</taxon>
        <taxon>Actinomycetota</taxon>
        <taxon>Actinomycetes</taxon>
        <taxon>Micrococcales</taxon>
        <taxon>Cellulomonadaceae</taxon>
        <taxon>Cellulomonas</taxon>
    </lineage>
</organism>
<keyword evidence="2" id="KW-1185">Reference proteome</keyword>
<dbReference type="Proteomes" id="UP000679335">
    <property type="component" value="Chromosome"/>
</dbReference>
<evidence type="ECO:0000313" key="2">
    <source>
        <dbReference type="Proteomes" id="UP000679335"/>
    </source>
</evidence>
<evidence type="ECO:0000313" key="1">
    <source>
        <dbReference type="EMBL" id="QWC15912.1"/>
    </source>
</evidence>
<protein>
    <submittedName>
        <fullName evidence="1">HEAT repeat domain-containing protein</fullName>
    </submittedName>
</protein>
<dbReference type="EMBL" id="CP076023">
    <property type="protein sequence ID" value="QWC15912.1"/>
    <property type="molecule type" value="Genomic_DNA"/>
</dbReference>
<sequence length="217" mass="23966">MDEKQDYYGERVRPVLDALRAEGVEVSDLENYRVRPQDAARALPVLRRALDEERFLAVAAAAAHAMAVPEVVDQVLPDLVRRFRGPLQGYHYAPTYDGPGDANDDMRFSLGSAISQLASPRTAATMLELAQERPLGYARSPVVEELRRTRDPAVRGLLVELLDDSTVAATAIAALRRLGHREALTAIRALHDAPDPEVRRQVRSVLRAWRAPASPSS</sequence>
<dbReference type="InterPro" id="IPR011989">
    <property type="entry name" value="ARM-like"/>
</dbReference>
<dbReference type="Pfam" id="PF13646">
    <property type="entry name" value="HEAT_2"/>
    <property type="match status" value="1"/>
</dbReference>
<dbReference type="InterPro" id="IPR016024">
    <property type="entry name" value="ARM-type_fold"/>
</dbReference>
<proteinExistence type="predicted"/>
<dbReference type="RefSeq" id="WP_208196489.1">
    <property type="nucleotide sequence ID" value="NZ_CP076023.1"/>
</dbReference>